<dbReference type="Gene3D" id="2.40.170.20">
    <property type="entry name" value="TonB-dependent receptor, beta-barrel domain"/>
    <property type="match status" value="1"/>
</dbReference>
<evidence type="ECO:0008006" key="14">
    <source>
        <dbReference type="Google" id="ProtNLM"/>
    </source>
</evidence>
<dbReference type="AlphaFoldDB" id="A0AA37VTT2"/>
<evidence type="ECO:0000313" key="12">
    <source>
        <dbReference type="EMBL" id="GLP95366.1"/>
    </source>
</evidence>
<comment type="caution">
    <text evidence="12">The sequence shown here is derived from an EMBL/GenBank/DDBJ whole genome shotgun (WGS) entry which is preliminary data.</text>
</comment>
<evidence type="ECO:0000313" key="13">
    <source>
        <dbReference type="Proteomes" id="UP001161422"/>
    </source>
</evidence>
<keyword evidence="6 8" id="KW-0472">Membrane</keyword>
<dbReference type="GO" id="GO:0009279">
    <property type="term" value="C:cell outer membrane"/>
    <property type="evidence" value="ECO:0007669"/>
    <property type="project" value="UniProtKB-SubCell"/>
</dbReference>
<evidence type="ECO:0000256" key="9">
    <source>
        <dbReference type="SAM" id="SignalP"/>
    </source>
</evidence>
<reference evidence="12" key="1">
    <citation type="journal article" date="2014" name="Int. J. Syst. Evol. Microbiol.">
        <title>Complete genome sequence of Corynebacterium casei LMG S-19264T (=DSM 44701T), isolated from a smear-ripened cheese.</title>
        <authorList>
            <consortium name="US DOE Joint Genome Institute (JGI-PGF)"/>
            <person name="Walter F."/>
            <person name="Albersmeier A."/>
            <person name="Kalinowski J."/>
            <person name="Ruckert C."/>
        </authorList>
    </citation>
    <scope>NUCLEOTIDE SEQUENCE</scope>
    <source>
        <strain evidence="12">NBRC 101628</strain>
    </source>
</reference>
<dbReference type="InterPro" id="IPR012910">
    <property type="entry name" value="Plug_dom"/>
</dbReference>
<dbReference type="InterPro" id="IPR037066">
    <property type="entry name" value="Plug_dom_sf"/>
</dbReference>
<keyword evidence="4" id="KW-0812">Transmembrane</keyword>
<dbReference type="Gene3D" id="2.170.130.10">
    <property type="entry name" value="TonB-dependent receptor, plug domain"/>
    <property type="match status" value="1"/>
</dbReference>
<reference evidence="12" key="2">
    <citation type="submission" date="2023-01" db="EMBL/GenBank/DDBJ databases">
        <title>Draft genome sequence of Paraferrimonas sedimenticola strain NBRC 101628.</title>
        <authorList>
            <person name="Sun Q."/>
            <person name="Mori K."/>
        </authorList>
    </citation>
    <scope>NUCLEOTIDE SEQUENCE</scope>
    <source>
        <strain evidence="12">NBRC 101628</strain>
    </source>
</reference>
<evidence type="ECO:0000256" key="1">
    <source>
        <dbReference type="ARBA" id="ARBA00004571"/>
    </source>
</evidence>
<evidence type="ECO:0000259" key="11">
    <source>
        <dbReference type="Pfam" id="PF07715"/>
    </source>
</evidence>
<keyword evidence="7" id="KW-0998">Cell outer membrane</keyword>
<keyword evidence="13" id="KW-1185">Reference proteome</keyword>
<evidence type="ECO:0000256" key="6">
    <source>
        <dbReference type="ARBA" id="ARBA00023136"/>
    </source>
</evidence>
<organism evidence="12 13">
    <name type="scientific">Paraferrimonas sedimenticola</name>
    <dbReference type="NCBI Taxonomy" id="375674"/>
    <lineage>
        <taxon>Bacteria</taxon>
        <taxon>Pseudomonadati</taxon>
        <taxon>Pseudomonadota</taxon>
        <taxon>Gammaproteobacteria</taxon>
        <taxon>Alteromonadales</taxon>
        <taxon>Ferrimonadaceae</taxon>
        <taxon>Paraferrimonas</taxon>
    </lineage>
</organism>
<dbReference type="EMBL" id="BSNC01000002">
    <property type="protein sequence ID" value="GLP95366.1"/>
    <property type="molecule type" value="Genomic_DNA"/>
</dbReference>
<keyword evidence="3" id="KW-1134">Transmembrane beta strand</keyword>
<dbReference type="InterPro" id="IPR036942">
    <property type="entry name" value="Beta-barrel_TonB_sf"/>
</dbReference>
<dbReference type="SUPFAM" id="SSF56935">
    <property type="entry name" value="Porins"/>
    <property type="match status" value="1"/>
</dbReference>
<keyword evidence="5 8" id="KW-0798">TonB box</keyword>
<feature type="domain" description="TonB-dependent receptor-like beta-barrel" evidence="10">
    <location>
        <begin position="264"/>
        <end position="665"/>
    </location>
</feature>
<comment type="similarity">
    <text evidence="8">Belongs to the TonB-dependent receptor family.</text>
</comment>
<name>A0AA37VTT2_9GAMM</name>
<evidence type="ECO:0000256" key="8">
    <source>
        <dbReference type="RuleBase" id="RU003357"/>
    </source>
</evidence>
<evidence type="ECO:0000256" key="2">
    <source>
        <dbReference type="ARBA" id="ARBA00022448"/>
    </source>
</evidence>
<dbReference type="PANTHER" id="PTHR30069">
    <property type="entry name" value="TONB-DEPENDENT OUTER MEMBRANE RECEPTOR"/>
    <property type="match status" value="1"/>
</dbReference>
<dbReference type="Pfam" id="PF00593">
    <property type="entry name" value="TonB_dep_Rec_b-barrel"/>
    <property type="match status" value="1"/>
</dbReference>
<evidence type="ECO:0000256" key="3">
    <source>
        <dbReference type="ARBA" id="ARBA00022452"/>
    </source>
</evidence>
<feature type="domain" description="TonB-dependent receptor plug" evidence="11">
    <location>
        <begin position="35"/>
        <end position="130"/>
    </location>
</feature>
<proteinExistence type="inferred from homology"/>
<dbReference type="PANTHER" id="PTHR30069:SF39">
    <property type="entry name" value="BLL6183 PROTEIN"/>
    <property type="match status" value="1"/>
</dbReference>
<comment type="subcellular location">
    <subcellularLocation>
        <location evidence="1">Cell outer membrane</location>
        <topology evidence="1">Multi-pass membrane protein</topology>
    </subcellularLocation>
</comment>
<feature type="signal peptide" evidence="9">
    <location>
        <begin position="1"/>
        <end position="22"/>
    </location>
</feature>
<evidence type="ECO:0000256" key="4">
    <source>
        <dbReference type="ARBA" id="ARBA00022692"/>
    </source>
</evidence>
<dbReference type="Proteomes" id="UP001161422">
    <property type="component" value="Unassembled WGS sequence"/>
</dbReference>
<keyword evidence="2" id="KW-0813">Transport</keyword>
<evidence type="ECO:0000256" key="5">
    <source>
        <dbReference type="ARBA" id="ARBA00023077"/>
    </source>
</evidence>
<dbReference type="RefSeq" id="WP_095506686.1">
    <property type="nucleotide sequence ID" value="NZ_BSNC01000002.1"/>
</dbReference>
<dbReference type="Pfam" id="PF07715">
    <property type="entry name" value="Plug"/>
    <property type="match status" value="1"/>
</dbReference>
<evidence type="ECO:0000259" key="10">
    <source>
        <dbReference type="Pfam" id="PF00593"/>
    </source>
</evidence>
<evidence type="ECO:0000256" key="7">
    <source>
        <dbReference type="ARBA" id="ARBA00023237"/>
    </source>
</evidence>
<dbReference type="GO" id="GO:0015344">
    <property type="term" value="F:siderophore uptake transmembrane transporter activity"/>
    <property type="evidence" value="ECO:0007669"/>
    <property type="project" value="TreeGrafter"/>
</dbReference>
<protein>
    <recommendedName>
        <fullName evidence="14">Iron complex outermembrane recepter protein</fullName>
    </recommendedName>
</protein>
<dbReference type="InterPro" id="IPR000531">
    <property type="entry name" value="Beta-barrel_TonB"/>
</dbReference>
<sequence length="707" mass="78011">MRSTKRLTLAALAVAASLQVQAGQNTDVAGSRTFTAEAIEKFTAGYDPYGLASFLSMQAGITLKSSGDPGGEDWMLVRGNGRDSSRMTLMLLDGRPYNSAANNTLEFNTIPVNLIESITVHYGPLPSRFGGYTSVIEITTKKIDGENQIRAFGGSKKTYGGVGTFSYKGDVSVLLNIDYHQTDGLKGEQYRERKEETSFGPFGPVTELVEHVNTYQDRGYRQLVPTFKLATNVGEDVQFELLAQALLTKKRFADGLSPVEVDQEAERDRRFYNLGLNFTPTAESSKDFGLNVYLNYEDKETLVLPDELVNYGEQKKSQVGVRGFGVTPLSEWASFRVGGELDWTKGEVKDDAMVTEVMGQFGPTLMPVSTDELPNPYFLYQDELKKMAIYGELNLKVGRYADVGIGTRSDSIIGGQSELSPYYSLQVHAGGGVSLFASGGQTVRIPGLSEYNNSQRPVQTVLYGMLSGIGVPSMVLDSFEYEERPLRFEKQKGYQFGVKGNWFEDALTVQISSYKYDHEGYTFTDVVAAPVTLFGGPLSALGPMLPAGAPPLGNELPVLYRTNKPTTDVTRGWDASASYQTDAWLWFANASRTDITTKYSDGRAEHRGWFSPPQIVANAGVAFNWDQTHANARIQYRGKTETSLQERGNMPGVELEANTVIHLGLKQGFGGFHLALDVHNVMDKKYETFYGMPMMGRHFTVSAGYRF</sequence>
<dbReference type="GO" id="GO:0044718">
    <property type="term" value="P:siderophore transmembrane transport"/>
    <property type="evidence" value="ECO:0007669"/>
    <property type="project" value="TreeGrafter"/>
</dbReference>
<keyword evidence="9" id="KW-0732">Signal</keyword>
<feature type="chain" id="PRO_5041259879" description="Iron complex outermembrane recepter protein" evidence="9">
    <location>
        <begin position="23"/>
        <end position="707"/>
    </location>
</feature>
<dbReference type="InterPro" id="IPR039426">
    <property type="entry name" value="TonB-dep_rcpt-like"/>
</dbReference>
<gene>
    <name evidence="12" type="ORF">GCM10007895_06720</name>
</gene>
<accession>A0AA37VTT2</accession>